<feature type="domain" description="Metallo-beta-lactamase" evidence="5">
    <location>
        <begin position="12"/>
        <end position="197"/>
    </location>
</feature>
<gene>
    <name evidence="6" type="ORF">XD92_0227</name>
</gene>
<keyword evidence="2" id="KW-0479">Metal-binding</keyword>
<evidence type="ECO:0000256" key="2">
    <source>
        <dbReference type="ARBA" id="ARBA00022723"/>
    </source>
</evidence>
<evidence type="ECO:0000256" key="1">
    <source>
        <dbReference type="ARBA" id="ARBA00001947"/>
    </source>
</evidence>
<proteinExistence type="predicted"/>
<name>A0A117M137_9BACT</name>
<dbReference type="AlphaFoldDB" id="A0A117M137"/>
<keyword evidence="3" id="KW-0378">Hydrolase</keyword>
<dbReference type="InterPro" id="IPR051453">
    <property type="entry name" value="MBL_Glyoxalase_II"/>
</dbReference>
<dbReference type="Proteomes" id="UP000053860">
    <property type="component" value="Unassembled WGS sequence"/>
</dbReference>
<dbReference type="EMBL" id="LGGN01000021">
    <property type="protein sequence ID" value="KUK78562.1"/>
    <property type="molecule type" value="Genomic_DNA"/>
</dbReference>
<protein>
    <recommendedName>
        <fullName evidence="5">Metallo-beta-lactamase domain-containing protein</fullName>
    </recommendedName>
</protein>
<dbReference type="InterPro" id="IPR001279">
    <property type="entry name" value="Metallo-B-lactamas"/>
</dbReference>
<reference evidence="7" key="1">
    <citation type="journal article" date="2015" name="MBio">
        <title>Genome-Resolved Metagenomic Analysis Reveals Roles for Candidate Phyla and Other Microbial Community Members in Biogeochemical Transformations in Oil Reservoirs.</title>
        <authorList>
            <person name="Hu P."/>
            <person name="Tom L."/>
            <person name="Singh A."/>
            <person name="Thomas B.C."/>
            <person name="Baker B.J."/>
            <person name="Piceno Y.M."/>
            <person name="Andersen G.L."/>
            <person name="Banfield J.F."/>
        </authorList>
    </citation>
    <scope>NUCLEOTIDE SEQUENCE [LARGE SCALE GENOMIC DNA]</scope>
</reference>
<evidence type="ECO:0000313" key="7">
    <source>
        <dbReference type="Proteomes" id="UP000053860"/>
    </source>
</evidence>
<dbReference type="CDD" id="cd06262">
    <property type="entry name" value="metallo-hydrolase-like_MBL-fold"/>
    <property type="match status" value="1"/>
</dbReference>
<evidence type="ECO:0000313" key="6">
    <source>
        <dbReference type="EMBL" id="KUK78562.1"/>
    </source>
</evidence>
<organism evidence="6 7">
    <name type="scientific">Proteiniphilum acetatigenes</name>
    <dbReference type="NCBI Taxonomy" id="294710"/>
    <lineage>
        <taxon>Bacteria</taxon>
        <taxon>Pseudomonadati</taxon>
        <taxon>Bacteroidota</taxon>
        <taxon>Bacteroidia</taxon>
        <taxon>Bacteroidales</taxon>
        <taxon>Dysgonomonadaceae</taxon>
        <taxon>Proteiniphilum</taxon>
    </lineage>
</organism>
<dbReference type="PANTHER" id="PTHR46233:SF3">
    <property type="entry name" value="HYDROXYACYLGLUTATHIONE HYDROLASE GLOC"/>
    <property type="match status" value="1"/>
</dbReference>
<evidence type="ECO:0000256" key="3">
    <source>
        <dbReference type="ARBA" id="ARBA00022801"/>
    </source>
</evidence>
<dbReference type="SMART" id="SM00849">
    <property type="entry name" value="Lactamase_B"/>
    <property type="match status" value="1"/>
</dbReference>
<dbReference type="PANTHER" id="PTHR46233">
    <property type="entry name" value="HYDROXYACYLGLUTATHIONE HYDROLASE GLOC"/>
    <property type="match status" value="1"/>
</dbReference>
<dbReference type="GO" id="GO:0046872">
    <property type="term" value="F:metal ion binding"/>
    <property type="evidence" value="ECO:0007669"/>
    <property type="project" value="UniProtKB-KW"/>
</dbReference>
<sequence>MKIKTFEFNPLRVNTYILSDETKECVVIDAACYYADEQELLLNYLLDHDFVVKHLINTHLHFDHIFGVNLLANRFGLPLRYHRDDDYLLEDIPSQLQLFGFPGINSDFRPINGEYLQEGERITFGNSSLQVIHVPGHSPGSVAFYEAEAAVVISGDALFYSSIGRTDLPRGNYETLINSIRHKLYTLPGETVVYPGHGPSTSIAFEKRHNPFVNMNESERNN</sequence>
<dbReference type="Pfam" id="PF00753">
    <property type="entry name" value="Lactamase_B"/>
    <property type="match status" value="1"/>
</dbReference>
<dbReference type="SUPFAM" id="SSF56281">
    <property type="entry name" value="Metallo-hydrolase/oxidoreductase"/>
    <property type="match status" value="1"/>
</dbReference>
<dbReference type="InterPro" id="IPR036866">
    <property type="entry name" value="RibonucZ/Hydroxyglut_hydro"/>
</dbReference>
<dbReference type="GO" id="GO:0016787">
    <property type="term" value="F:hydrolase activity"/>
    <property type="evidence" value="ECO:0007669"/>
    <property type="project" value="UniProtKB-KW"/>
</dbReference>
<dbReference type="Gene3D" id="3.60.15.10">
    <property type="entry name" value="Ribonuclease Z/Hydroxyacylglutathione hydrolase-like"/>
    <property type="match status" value="1"/>
</dbReference>
<comment type="caution">
    <text evidence="6">The sequence shown here is derived from an EMBL/GenBank/DDBJ whole genome shotgun (WGS) entry which is preliminary data.</text>
</comment>
<evidence type="ECO:0000256" key="4">
    <source>
        <dbReference type="ARBA" id="ARBA00022833"/>
    </source>
</evidence>
<accession>A0A117M137</accession>
<comment type="cofactor">
    <cofactor evidence="1">
        <name>Zn(2+)</name>
        <dbReference type="ChEBI" id="CHEBI:29105"/>
    </cofactor>
</comment>
<keyword evidence="4" id="KW-0862">Zinc</keyword>
<evidence type="ECO:0000259" key="5">
    <source>
        <dbReference type="SMART" id="SM00849"/>
    </source>
</evidence>